<evidence type="ECO:0000256" key="1">
    <source>
        <dbReference type="SAM" id="SignalP"/>
    </source>
</evidence>
<sequence>MEKVLLTWCWLWSEALLLQHRGFQWNKAGRSRWSASTRSAVSLHGSLRHTTHAVVRPARLFRCSGSAKQSCTYQPWSTLRVSALMKKGASRHRRFWRHLLPCRHQWHQTWPRCHRTFTTVVDTQTTPRRTAHYMNT</sequence>
<feature type="chain" id="PRO_5007285258" description="Secreted protein" evidence="1">
    <location>
        <begin position="18"/>
        <end position="136"/>
    </location>
</feature>
<organism evidence="2">
    <name type="scientific">Rhipicephalus appendiculatus</name>
    <name type="common">Brown ear tick</name>
    <dbReference type="NCBI Taxonomy" id="34631"/>
    <lineage>
        <taxon>Eukaryota</taxon>
        <taxon>Metazoa</taxon>
        <taxon>Ecdysozoa</taxon>
        <taxon>Arthropoda</taxon>
        <taxon>Chelicerata</taxon>
        <taxon>Arachnida</taxon>
        <taxon>Acari</taxon>
        <taxon>Parasitiformes</taxon>
        <taxon>Ixodida</taxon>
        <taxon>Ixodoidea</taxon>
        <taxon>Ixodidae</taxon>
        <taxon>Rhipicephalinae</taxon>
        <taxon>Rhipicephalus</taxon>
        <taxon>Rhipicephalus</taxon>
    </lineage>
</organism>
<feature type="signal peptide" evidence="1">
    <location>
        <begin position="1"/>
        <end position="17"/>
    </location>
</feature>
<evidence type="ECO:0008006" key="3">
    <source>
        <dbReference type="Google" id="ProtNLM"/>
    </source>
</evidence>
<proteinExistence type="predicted"/>
<protein>
    <recommendedName>
        <fullName evidence="3">Secreted protein</fullName>
    </recommendedName>
</protein>
<name>A0A131YHV6_RHIAP</name>
<dbReference type="AlphaFoldDB" id="A0A131YHV6"/>
<dbReference type="EMBL" id="GEDV01010432">
    <property type="protein sequence ID" value="JAP78125.1"/>
    <property type="molecule type" value="Transcribed_RNA"/>
</dbReference>
<keyword evidence="1" id="KW-0732">Signal</keyword>
<evidence type="ECO:0000313" key="2">
    <source>
        <dbReference type="EMBL" id="JAP78125.1"/>
    </source>
</evidence>
<reference evidence="2" key="1">
    <citation type="journal article" date="2016" name="Ticks Tick Borne Dis.">
        <title>De novo assembly and annotation of the salivary gland transcriptome of Rhipicephalus appendiculatus male and female ticks during blood feeding.</title>
        <authorList>
            <person name="de Castro M.H."/>
            <person name="de Klerk D."/>
            <person name="Pienaar R."/>
            <person name="Latif A.A."/>
            <person name="Rees D.J."/>
            <person name="Mans B.J."/>
        </authorList>
    </citation>
    <scope>NUCLEOTIDE SEQUENCE</scope>
    <source>
        <tissue evidence="2">Salivary glands</tissue>
    </source>
</reference>
<accession>A0A131YHV6</accession>